<accession>A0ABU3B749</accession>
<dbReference type="PANTHER" id="PTHR43757:SF2">
    <property type="entry name" value="AMINOMETHYLTRANSFERASE, MITOCHONDRIAL"/>
    <property type="match status" value="1"/>
</dbReference>
<evidence type="ECO:0000313" key="10">
    <source>
        <dbReference type="EMBL" id="MDT0617672.1"/>
    </source>
</evidence>
<dbReference type="RefSeq" id="WP_311657546.1">
    <property type="nucleotide sequence ID" value="NZ_JAVRHY010000003.1"/>
</dbReference>
<dbReference type="InterPro" id="IPR028896">
    <property type="entry name" value="GcvT/YgfZ/DmdA"/>
</dbReference>
<reference evidence="10 11" key="1">
    <citation type="submission" date="2023-09" db="EMBL/GenBank/DDBJ databases">
        <authorList>
            <person name="Rey-Velasco X."/>
        </authorList>
    </citation>
    <scope>NUCLEOTIDE SEQUENCE [LARGE SCALE GENOMIC DNA]</scope>
    <source>
        <strain evidence="10 11">P385</strain>
    </source>
</reference>
<dbReference type="InterPro" id="IPR006222">
    <property type="entry name" value="GCVT_N"/>
</dbReference>
<gene>
    <name evidence="7 10" type="primary">gcvT</name>
    <name evidence="10" type="ORF">RM531_04230</name>
</gene>
<comment type="catalytic activity">
    <reaction evidence="6 7">
        <text>N(6)-[(R)-S(8)-aminomethyldihydrolipoyl]-L-lysyl-[protein] + (6S)-5,6,7,8-tetrahydrofolate = N(6)-[(R)-dihydrolipoyl]-L-lysyl-[protein] + (6R)-5,10-methylene-5,6,7,8-tetrahydrofolate + NH4(+)</text>
        <dbReference type="Rhea" id="RHEA:16945"/>
        <dbReference type="Rhea" id="RHEA-COMP:10475"/>
        <dbReference type="Rhea" id="RHEA-COMP:10492"/>
        <dbReference type="ChEBI" id="CHEBI:15636"/>
        <dbReference type="ChEBI" id="CHEBI:28938"/>
        <dbReference type="ChEBI" id="CHEBI:57453"/>
        <dbReference type="ChEBI" id="CHEBI:83100"/>
        <dbReference type="ChEBI" id="CHEBI:83143"/>
        <dbReference type="EC" id="2.1.2.10"/>
    </reaction>
</comment>
<dbReference type="NCBIfam" id="NF001567">
    <property type="entry name" value="PRK00389.1"/>
    <property type="match status" value="1"/>
</dbReference>
<evidence type="ECO:0000256" key="5">
    <source>
        <dbReference type="ARBA" id="ARBA00031395"/>
    </source>
</evidence>
<protein>
    <recommendedName>
        <fullName evidence="2 7">Aminomethyltransferase</fullName>
        <ecNumber evidence="2 7">2.1.2.10</ecNumber>
    </recommendedName>
    <alternativeName>
        <fullName evidence="5 7">Glycine cleavage system T protein</fullName>
    </alternativeName>
</protein>
<dbReference type="EMBL" id="JAVRHY010000003">
    <property type="protein sequence ID" value="MDT0617672.1"/>
    <property type="molecule type" value="Genomic_DNA"/>
</dbReference>
<keyword evidence="11" id="KW-1185">Reference proteome</keyword>
<keyword evidence="3 7" id="KW-0032">Aminotransferase</keyword>
<evidence type="ECO:0000259" key="9">
    <source>
        <dbReference type="Pfam" id="PF08669"/>
    </source>
</evidence>
<dbReference type="Gene3D" id="4.10.1250.10">
    <property type="entry name" value="Aminomethyltransferase fragment"/>
    <property type="match status" value="1"/>
</dbReference>
<dbReference type="Pfam" id="PF01571">
    <property type="entry name" value="GCV_T"/>
    <property type="match status" value="1"/>
</dbReference>
<evidence type="ECO:0000259" key="8">
    <source>
        <dbReference type="Pfam" id="PF01571"/>
    </source>
</evidence>
<comment type="similarity">
    <text evidence="1 7">Belongs to the GcvT family.</text>
</comment>
<evidence type="ECO:0000256" key="3">
    <source>
        <dbReference type="ARBA" id="ARBA00022576"/>
    </source>
</evidence>
<dbReference type="EC" id="2.1.2.10" evidence="2 7"/>
<dbReference type="NCBIfam" id="TIGR00528">
    <property type="entry name" value="gcvT"/>
    <property type="match status" value="1"/>
</dbReference>
<sequence>MGKRTPLFDAHIAAGAKMVDFAGWDMPVNYGSQIDEHLAVRARAGMFDVSHMAAVDVRGVDARAYLRHLWANDVARADTPGKALYTCMLNEQGGVVDDLIVYHVADGHYRTVVNAGTADKDMAWMQARTGGFDVTVERRPDLGIVAVQGPQARELALDCLPSDLREAAASLKPFFAAFADDRLVGRTGYTGEDGFECILPAADLPPFWEALAAAGVEPCGLGARDTLRLEAGLNLYGQDMDEDTHPLESGLGWAVAWEPADRDFVGRAALTGLATDPQFRLVGVLLTDRGVLRHGQTVRHGDAGGEGLLTSGTYSPTLKCSIGLARVPHDWAEGDSIEVERRGRWCGARIVKYPFVRNGEARIHI</sequence>
<dbReference type="Gene3D" id="2.40.30.110">
    <property type="entry name" value="Aminomethyltransferase beta-barrel domains"/>
    <property type="match status" value="1"/>
</dbReference>
<dbReference type="InterPro" id="IPR006223">
    <property type="entry name" value="GcvT"/>
</dbReference>
<dbReference type="Gene3D" id="3.30.70.1400">
    <property type="entry name" value="Aminomethyltransferase beta-barrel domains"/>
    <property type="match status" value="1"/>
</dbReference>
<dbReference type="InterPro" id="IPR029043">
    <property type="entry name" value="GcvT/YgfZ_C"/>
</dbReference>
<evidence type="ECO:0000256" key="4">
    <source>
        <dbReference type="ARBA" id="ARBA00022679"/>
    </source>
</evidence>
<dbReference type="Pfam" id="PF08669">
    <property type="entry name" value="GCV_T_C"/>
    <property type="match status" value="1"/>
</dbReference>
<keyword evidence="4 7" id="KW-0808">Transferase</keyword>
<comment type="caution">
    <text evidence="10">The sequence shown here is derived from an EMBL/GenBank/DDBJ whole genome shotgun (WGS) entry which is preliminary data.</text>
</comment>
<comment type="subunit">
    <text evidence="7">The glycine cleavage system is composed of four proteins: P, T, L and H.</text>
</comment>
<dbReference type="PANTHER" id="PTHR43757">
    <property type="entry name" value="AMINOMETHYLTRANSFERASE"/>
    <property type="match status" value="1"/>
</dbReference>
<name>A0ABU3B749_9GAMM</name>
<evidence type="ECO:0000256" key="7">
    <source>
        <dbReference type="HAMAP-Rule" id="MF_00259"/>
    </source>
</evidence>
<comment type="function">
    <text evidence="7">The glycine cleavage system catalyzes the degradation of glycine.</text>
</comment>
<feature type="domain" description="GCVT N-terminal" evidence="8">
    <location>
        <begin position="7"/>
        <end position="258"/>
    </location>
</feature>
<dbReference type="InterPro" id="IPR027266">
    <property type="entry name" value="TrmE/GcvT-like"/>
</dbReference>
<dbReference type="GO" id="GO:0004047">
    <property type="term" value="F:aminomethyltransferase activity"/>
    <property type="evidence" value="ECO:0007669"/>
    <property type="project" value="UniProtKB-EC"/>
</dbReference>
<dbReference type="InterPro" id="IPR022903">
    <property type="entry name" value="GcvT_bac"/>
</dbReference>
<evidence type="ECO:0000313" key="11">
    <source>
        <dbReference type="Proteomes" id="UP001259982"/>
    </source>
</evidence>
<evidence type="ECO:0000256" key="1">
    <source>
        <dbReference type="ARBA" id="ARBA00008609"/>
    </source>
</evidence>
<dbReference type="Gene3D" id="3.30.1360.120">
    <property type="entry name" value="Probable tRNA modification gtpase trme, domain 1"/>
    <property type="match status" value="1"/>
</dbReference>
<dbReference type="SUPFAM" id="SSF101790">
    <property type="entry name" value="Aminomethyltransferase beta-barrel domain"/>
    <property type="match status" value="1"/>
</dbReference>
<dbReference type="HAMAP" id="MF_00259">
    <property type="entry name" value="GcvT"/>
    <property type="match status" value="1"/>
</dbReference>
<evidence type="ECO:0000256" key="6">
    <source>
        <dbReference type="ARBA" id="ARBA00047665"/>
    </source>
</evidence>
<dbReference type="InterPro" id="IPR013977">
    <property type="entry name" value="GcvT_C"/>
</dbReference>
<feature type="domain" description="Aminomethyltransferase C-terminal" evidence="9">
    <location>
        <begin position="280"/>
        <end position="356"/>
    </location>
</feature>
<evidence type="ECO:0000256" key="2">
    <source>
        <dbReference type="ARBA" id="ARBA00012616"/>
    </source>
</evidence>
<dbReference type="PIRSF" id="PIRSF006487">
    <property type="entry name" value="GcvT"/>
    <property type="match status" value="1"/>
</dbReference>
<organism evidence="10 11">
    <name type="scientific">Spectribacter acetivorans</name>
    <dbReference type="NCBI Taxonomy" id="3075603"/>
    <lineage>
        <taxon>Bacteria</taxon>
        <taxon>Pseudomonadati</taxon>
        <taxon>Pseudomonadota</taxon>
        <taxon>Gammaproteobacteria</taxon>
        <taxon>Salinisphaerales</taxon>
        <taxon>Salinisphaeraceae</taxon>
        <taxon>Spectribacter</taxon>
    </lineage>
</organism>
<dbReference type="SUPFAM" id="SSF103025">
    <property type="entry name" value="Folate-binding domain"/>
    <property type="match status" value="1"/>
</dbReference>
<proteinExistence type="inferred from homology"/>
<dbReference type="Proteomes" id="UP001259982">
    <property type="component" value="Unassembled WGS sequence"/>
</dbReference>